<dbReference type="PROSITE" id="PS50089">
    <property type="entry name" value="ZF_RING_2"/>
    <property type="match status" value="1"/>
</dbReference>
<evidence type="ECO:0000256" key="3">
    <source>
        <dbReference type="ARBA" id="ARBA00022833"/>
    </source>
</evidence>
<keyword evidence="1" id="KW-0479">Metal-binding</keyword>
<accession>A0A226EPJ7</accession>
<evidence type="ECO:0000259" key="5">
    <source>
        <dbReference type="PROSITE" id="PS50089"/>
    </source>
</evidence>
<reference evidence="7 8" key="1">
    <citation type="submission" date="2015-12" db="EMBL/GenBank/DDBJ databases">
        <title>The genome of Folsomia candida.</title>
        <authorList>
            <person name="Faddeeva A."/>
            <person name="Derks M.F."/>
            <person name="Anvar Y."/>
            <person name="Smit S."/>
            <person name="Van Straalen N."/>
            <person name="Roelofs D."/>
        </authorList>
    </citation>
    <scope>NUCLEOTIDE SEQUENCE [LARGE SCALE GENOMIC DNA]</scope>
    <source>
        <strain evidence="7 8">VU population</strain>
        <tissue evidence="7">Whole body</tissue>
    </source>
</reference>
<dbReference type="PANTHER" id="PTHR45877">
    <property type="entry name" value="E3 UBIQUITIN-PROTEIN LIGASE SIAH2"/>
    <property type="match status" value="1"/>
</dbReference>
<proteinExistence type="predicted"/>
<keyword evidence="2 4" id="KW-0863">Zinc-finger</keyword>
<keyword evidence="8" id="KW-1185">Reference proteome</keyword>
<evidence type="ECO:0000256" key="2">
    <source>
        <dbReference type="ARBA" id="ARBA00022771"/>
    </source>
</evidence>
<dbReference type="PROSITE" id="PS51266">
    <property type="entry name" value="ZF_CHY"/>
    <property type="match status" value="1"/>
</dbReference>
<evidence type="ECO:0000313" key="8">
    <source>
        <dbReference type="Proteomes" id="UP000198287"/>
    </source>
</evidence>
<gene>
    <name evidence="7" type="ORF">Fcan01_08391</name>
</gene>
<dbReference type="InterPro" id="IPR004162">
    <property type="entry name" value="SINA-like_animal"/>
</dbReference>
<evidence type="ECO:0000259" key="6">
    <source>
        <dbReference type="PROSITE" id="PS51266"/>
    </source>
</evidence>
<dbReference type="SUPFAM" id="SSF161219">
    <property type="entry name" value="CHY zinc finger-like"/>
    <property type="match status" value="1"/>
</dbReference>
<dbReference type="GO" id="GO:0061630">
    <property type="term" value="F:ubiquitin protein ligase activity"/>
    <property type="evidence" value="ECO:0007669"/>
    <property type="project" value="TreeGrafter"/>
</dbReference>
<dbReference type="GO" id="GO:0008270">
    <property type="term" value="F:zinc ion binding"/>
    <property type="evidence" value="ECO:0007669"/>
    <property type="project" value="UniProtKB-KW"/>
</dbReference>
<dbReference type="GO" id="GO:0005737">
    <property type="term" value="C:cytoplasm"/>
    <property type="evidence" value="ECO:0007669"/>
    <property type="project" value="TreeGrafter"/>
</dbReference>
<comment type="caution">
    <text evidence="7">The sequence shown here is derived from an EMBL/GenBank/DDBJ whole genome shotgun (WGS) entry which is preliminary data.</text>
</comment>
<evidence type="ECO:0000256" key="4">
    <source>
        <dbReference type="PROSITE-ProRule" id="PRU00601"/>
    </source>
</evidence>
<dbReference type="GO" id="GO:0031624">
    <property type="term" value="F:ubiquitin conjugating enzyme binding"/>
    <property type="evidence" value="ECO:0007669"/>
    <property type="project" value="TreeGrafter"/>
</dbReference>
<dbReference type="InterPro" id="IPR001841">
    <property type="entry name" value="Znf_RING"/>
</dbReference>
<protein>
    <submittedName>
        <fullName evidence="7">E3 ubiquitin-protein ligase sina</fullName>
    </submittedName>
</protein>
<evidence type="ECO:0000256" key="1">
    <source>
        <dbReference type="ARBA" id="ARBA00022723"/>
    </source>
</evidence>
<sequence length="379" mass="42858">MFNEIDEITHYPDSVVSLFAGKSKLEKRLSAIRTQAKLKKEISQVLECPVCLEQCQNCLPFICRNGHLICSQCKTKGNISLCPTCRSQSLNEFLGFKDLVQKYDNLPCPHRCDHISADDNERKEHLKTCLSDWRKCPLPFCDDKNPGLNYRQHLISQHPDLCYSFGGRVVVDLGGENPNLTTVFFFGTDDDIVMVHVESNFRYSASYLSQPASKNSSSVNLVVKNEKTAKQKTFQLSISNDDDHEGGLNLSYQDIRELKQIGLGKWTIAVHISISSADLLKSLKHKSCSHGRGRCLLVCPDLTCNKPFPCDACHDECNLDHKMSLERVREVICLKCCFVQTKQRKCVSCHRALVKTSKDAIGELGQELQKFRIGDKHML</sequence>
<dbReference type="AlphaFoldDB" id="A0A226EPJ7"/>
<dbReference type="GO" id="GO:0043161">
    <property type="term" value="P:proteasome-mediated ubiquitin-dependent protein catabolic process"/>
    <property type="evidence" value="ECO:0007669"/>
    <property type="project" value="TreeGrafter"/>
</dbReference>
<dbReference type="InterPro" id="IPR008913">
    <property type="entry name" value="Znf_CHY"/>
</dbReference>
<dbReference type="EMBL" id="LNIX01000003">
    <property type="protein sequence ID" value="OXA58496.1"/>
    <property type="molecule type" value="Genomic_DNA"/>
</dbReference>
<dbReference type="PANTHER" id="PTHR45877:SF2">
    <property type="entry name" value="E3 UBIQUITIN-PROTEIN LIGASE SINA-RELATED"/>
    <property type="match status" value="1"/>
</dbReference>
<dbReference type="OrthoDB" id="4788989at2759"/>
<name>A0A226EPJ7_FOLCA</name>
<feature type="domain" description="RING-type" evidence="5">
    <location>
        <begin position="48"/>
        <end position="86"/>
    </location>
</feature>
<keyword evidence="3" id="KW-0862">Zinc</keyword>
<evidence type="ECO:0000313" key="7">
    <source>
        <dbReference type="EMBL" id="OXA58496.1"/>
    </source>
</evidence>
<dbReference type="InterPro" id="IPR037274">
    <property type="entry name" value="Znf_CHY_sf"/>
</dbReference>
<organism evidence="7 8">
    <name type="scientific">Folsomia candida</name>
    <name type="common">Springtail</name>
    <dbReference type="NCBI Taxonomy" id="158441"/>
    <lineage>
        <taxon>Eukaryota</taxon>
        <taxon>Metazoa</taxon>
        <taxon>Ecdysozoa</taxon>
        <taxon>Arthropoda</taxon>
        <taxon>Hexapoda</taxon>
        <taxon>Collembola</taxon>
        <taxon>Entomobryomorpha</taxon>
        <taxon>Isotomoidea</taxon>
        <taxon>Isotomidae</taxon>
        <taxon>Proisotominae</taxon>
        <taxon>Folsomia</taxon>
    </lineage>
</organism>
<dbReference type="Proteomes" id="UP000198287">
    <property type="component" value="Unassembled WGS sequence"/>
</dbReference>
<feature type="domain" description="CHY-type" evidence="6">
    <location>
        <begin position="281"/>
        <end position="351"/>
    </location>
</feature>